<dbReference type="RefSeq" id="WP_160550869.1">
    <property type="nucleotide sequence ID" value="NZ_CP047650.1"/>
</dbReference>
<accession>A0A857J2S3</accession>
<organism evidence="3 4">
    <name type="scientific">Xylophilus rhododendri</name>
    <dbReference type="NCBI Taxonomy" id="2697032"/>
    <lineage>
        <taxon>Bacteria</taxon>
        <taxon>Pseudomonadati</taxon>
        <taxon>Pseudomonadota</taxon>
        <taxon>Betaproteobacteria</taxon>
        <taxon>Burkholderiales</taxon>
        <taxon>Xylophilus</taxon>
    </lineage>
</organism>
<dbReference type="AlphaFoldDB" id="A0A857J2S3"/>
<feature type="compositionally biased region" description="Low complexity" evidence="2">
    <location>
        <begin position="388"/>
        <end position="398"/>
    </location>
</feature>
<evidence type="ECO:0000256" key="2">
    <source>
        <dbReference type="SAM" id="MobiDB-lite"/>
    </source>
</evidence>
<name>A0A857J2S3_9BURK</name>
<dbReference type="EMBL" id="CP047650">
    <property type="protein sequence ID" value="QHI97351.1"/>
    <property type="molecule type" value="Genomic_DNA"/>
</dbReference>
<sequence length="832" mass="90789">MLSPASPSTHEALRAIFPHGDGRQTPPPSPPSDRRGWVDELPPDDPAAAGDFAALPPGPRQRLVAFLMACPPVEVYPAPIREDIAGYQSHLRELLAPADHPRSADWQDFQTLSLFMALMSYFMRHEPEAERLQRKADHCRGRSGARASAAQREAQLQGEGLLALRAYIGMALHACMPALAETLLGLEEPDLAGHALSTLALIEARQQAADPTLQDSEMRAILNLFHAIWPVVRRMSDPPTLPPVPVEDPVETARALQQGDASPPIHFQKLAWLNEVVDLVASYCLDKAALRCLGWVETSLRGIEKVLRELCEHENSLEDRQEPEGVRKALAPVRQQLLRIGMPALGPGARESLRQSLSLFCQWINLVYRLGNWLGERRPQDPARRRAQASASPPLVRVARVRQKQRAPQAVSDEAPGGALIETDTPPAQAVPVVRRPQRLALAIAPPARSAAARPSPASGPLRAAAALPLLQRASLGDPAEALACLHGFLGGRRLRPLLRAETAELASALLRAMTAVVQSCDEASPRLSLSAVRELLDAAWTAADRPAGAALADAGYRHFCAGQTARQSSGGLRLFCLTRGLDRFFQALPAAPLETGLAALQALEQRLQGLEQEDEATRQRGELGLARHFQQSLRQARLDYMRAYTKLSEEERQASADDMRAWLASALHSIAPYARAAEVQDLARQLARLAGVAWPASLRPADPPAMRQAAIRLLTDGRSAACRRQPAQRFARINAHNLGTPVFEPLLVHLAAQRTASGSAAFDAFELLLGNRHDQDGARAEDRKWSAVARWAATLDGRWHFQHEGAAQLYAHRGRRPRAGWATWTPAAPSS</sequence>
<evidence type="ECO:0000313" key="4">
    <source>
        <dbReference type="Proteomes" id="UP000464787"/>
    </source>
</evidence>
<reference evidence="3 4" key="1">
    <citation type="submission" date="2020-01" db="EMBL/GenBank/DDBJ databases">
        <title>Genome sequencing of strain KACC 21265.</title>
        <authorList>
            <person name="Heo J."/>
            <person name="Kim S.-J."/>
            <person name="Kim J.-S."/>
            <person name="Hong S.-B."/>
            <person name="Kwon S.-W."/>
        </authorList>
    </citation>
    <scope>NUCLEOTIDE SEQUENCE [LARGE SCALE GENOMIC DNA]</scope>
    <source>
        <strain evidence="3 4">KACC 21265</strain>
    </source>
</reference>
<feature type="region of interest" description="Disordered" evidence="2">
    <location>
        <begin position="1"/>
        <end position="51"/>
    </location>
</feature>
<keyword evidence="4" id="KW-1185">Reference proteome</keyword>
<dbReference type="KEGG" id="xyk:GT347_04755"/>
<protein>
    <submittedName>
        <fullName evidence="3">Uncharacterized protein</fullName>
    </submittedName>
</protein>
<dbReference type="Proteomes" id="UP000464787">
    <property type="component" value="Chromosome"/>
</dbReference>
<evidence type="ECO:0000256" key="1">
    <source>
        <dbReference type="SAM" id="Coils"/>
    </source>
</evidence>
<proteinExistence type="predicted"/>
<evidence type="ECO:0000313" key="3">
    <source>
        <dbReference type="EMBL" id="QHI97351.1"/>
    </source>
</evidence>
<feature type="region of interest" description="Disordered" evidence="2">
    <location>
        <begin position="378"/>
        <end position="424"/>
    </location>
</feature>
<keyword evidence="1" id="KW-0175">Coiled coil</keyword>
<gene>
    <name evidence="3" type="ORF">GT347_04755</name>
</gene>
<feature type="coiled-coil region" evidence="1">
    <location>
        <begin position="594"/>
        <end position="654"/>
    </location>
</feature>